<accession>A0ABD3EVJ3</accession>
<dbReference type="AlphaFoldDB" id="A0ABD3EVJ3"/>
<dbReference type="EMBL" id="JBIMZQ010000053">
    <property type="protein sequence ID" value="KAL3658543.1"/>
    <property type="molecule type" value="Genomic_DNA"/>
</dbReference>
<organism evidence="1 2">
    <name type="scientific">Phytophthora oleae</name>
    <dbReference type="NCBI Taxonomy" id="2107226"/>
    <lineage>
        <taxon>Eukaryota</taxon>
        <taxon>Sar</taxon>
        <taxon>Stramenopiles</taxon>
        <taxon>Oomycota</taxon>
        <taxon>Peronosporomycetes</taxon>
        <taxon>Peronosporales</taxon>
        <taxon>Peronosporaceae</taxon>
        <taxon>Phytophthora</taxon>
    </lineage>
</organism>
<protein>
    <submittedName>
        <fullName evidence="1">Uncharacterized protein</fullName>
    </submittedName>
</protein>
<keyword evidence="2" id="KW-1185">Reference proteome</keyword>
<dbReference type="Proteomes" id="UP001632037">
    <property type="component" value="Unassembled WGS sequence"/>
</dbReference>
<comment type="caution">
    <text evidence="1">The sequence shown here is derived from an EMBL/GenBank/DDBJ whole genome shotgun (WGS) entry which is preliminary data.</text>
</comment>
<evidence type="ECO:0000313" key="2">
    <source>
        <dbReference type="Proteomes" id="UP001632037"/>
    </source>
</evidence>
<gene>
    <name evidence="1" type="ORF">V7S43_016427</name>
</gene>
<name>A0ABD3EVJ3_9STRA</name>
<reference evidence="1 2" key="1">
    <citation type="submission" date="2024-09" db="EMBL/GenBank/DDBJ databases">
        <title>Genome sequencing and assembly of Phytophthora oleae, isolate VK10A, causative agent of rot of olive drupes.</title>
        <authorList>
            <person name="Conti Taguali S."/>
            <person name="Riolo M."/>
            <person name="La Spada F."/>
            <person name="Cacciola S.O."/>
            <person name="Dionisio G."/>
        </authorList>
    </citation>
    <scope>NUCLEOTIDE SEQUENCE [LARGE SCALE GENOMIC DNA]</scope>
    <source>
        <strain evidence="1 2">VK10A</strain>
    </source>
</reference>
<evidence type="ECO:0000313" key="1">
    <source>
        <dbReference type="EMBL" id="KAL3658543.1"/>
    </source>
</evidence>
<sequence>MAPSDALRAQVITDEEAASEAVWTAIYELHSSHVRNHRLSPVMQTALVKLLEAKQARKKATHRADEEDMRCVLDSEKSLAKEN</sequence>
<proteinExistence type="predicted"/>